<dbReference type="AlphaFoldDB" id="A0A511YD47"/>
<feature type="domain" description="Outer membrane protein beta-barrel" evidence="8">
    <location>
        <begin position="294"/>
        <end position="685"/>
    </location>
</feature>
<evidence type="ECO:0000256" key="5">
    <source>
        <dbReference type="ARBA" id="ARBA00022729"/>
    </source>
</evidence>
<keyword evidence="6" id="KW-0472">Membrane</keyword>
<dbReference type="InterPro" id="IPR041700">
    <property type="entry name" value="OMP_b-brl_3"/>
</dbReference>
<proteinExistence type="predicted"/>
<dbReference type="Gene3D" id="2.40.170.20">
    <property type="entry name" value="TonB-dependent receptor, beta-barrel domain"/>
    <property type="match status" value="1"/>
</dbReference>
<evidence type="ECO:0000313" key="9">
    <source>
        <dbReference type="EMBL" id="GEN73128.1"/>
    </source>
</evidence>
<evidence type="ECO:0000256" key="7">
    <source>
        <dbReference type="ARBA" id="ARBA00023237"/>
    </source>
</evidence>
<comment type="subcellular location">
    <subcellularLocation>
        <location evidence="1">Cell outer membrane</location>
        <topology evidence="1">Multi-pass membrane protein</topology>
    </subcellularLocation>
</comment>
<name>A0A511YD47_9FLAO</name>
<dbReference type="PANTHER" id="PTHR30069:SF29">
    <property type="entry name" value="HEMOGLOBIN AND HEMOGLOBIN-HAPTOGLOBIN-BINDING PROTEIN 1-RELATED"/>
    <property type="match status" value="1"/>
</dbReference>
<comment type="caution">
    <text evidence="9">The sequence shown here is derived from an EMBL/GenBank/DDBJ whole genome shotgun (WGS) entry which is preliminary data.</text>
</comment>
<reference evidence="9 10" key="1">
    <citation type="submission" date="2019-07" db="EMBL/GenBank/DDBJ databases">
        <title>Whole genome shotgun sequence of Chryseobacterium lathyri NBRC 105250.</title>
        <authorList>
            <person name="Hosoyama A."/>
            <person name="Uohara A."/>
            <person name="Ohji S."/>
            <person name="Ichikawa N."/>
        </authorList>
    </citation>
    <scope>NUCLEOTIDE SEQUENCE [LARGE SCALE GENOMIC DNA]</scope>
    <source>
        <strain evidence="9 10">NBRC 105250</strain>
    </source>
</reference>
<dbReference type="RefSeq" id="WP_111958562.1">
    <property type="nucleotide sequence ID" value="NZ_BJYI01000012.1"/>
</dbReference>
<keyword evidence="7" id="KW-0998">Cell outer membrane</keyword>
<dbReference type="SUPFAM" id="SSF56935">
    <property type="entry name" value="Porins"/>
    <property type="match status" value="1"/>
</dbReference>
<dbReference type="Proteomes" id="UP000321150">
    <property type="component" value="Unassembled WGS sequence"/>
</dbReference>
<dbReference type="Pfam" id="PF14905">
    <property type="entry name" value="OMP_b-brl_3"/>
    <property type="match status" value="1"/>
</dbReference>
<dbReference type="GO" id="GO:0009279">
    <property type="term" value="C:cell outer membrane"/>
    <property type="evidence" value="ECO:0007669"/>
    <property type="project" value="UniProtKB-SubCell"/>
</dbReference>
<keyword evidence="4" id="KW-0812">Transmembrane</keyword>
<dbReference type="OrthoDB" id="8764943at2"/>
<sequence>MKRIPILIFTLSCTLLSAQSVNDTAKVKTIEAVSLEGNKKIIERKVDRLVYNVQNSMVSQGSSGTEILSNTPMLKVEEDKGLLSIAGKSGVSVMVNDRMLNLSGSELMNYLKNLRSENIAKIEVITTPPAKYEAQGNSGIINIVLKKNQNTGWSGYLNNYYKQATFAGFGGTAGLNYQNEKVKASLKFRGYDEEKQSIENYTVISNQSSVSRDQRRDMNDGLGINLSLDYSLSDKSVIGLIYDMARTHSNMDIHSFQNYFTDDISTLKTATESKHRSTSDSQMLNLYFDQKFGEHKLSLGANYYGNSPDTNVNFITTDLADHSTQIVRNLSSVDYTIYSGQADLTLNLKGLQLETGVKYSQFSNRSDIGYFNLVNSDYIIDPKRSNLFDYDEKNYAVYISASKDFGEKWSAKFGLRYEYAQTTGFSATTQSQSENNYGKLFPTAYISYKANKNNQFSMNYSRRINRPNFRALDPFRWYSNPLSYYAGNPSLQPSFNHNLEFNYIFKNKFSANLYYQRSTDNFDQITFLDGIYLNSTYQNYYDQDNYGLNLTYTDTFFKIWESNISTSFSYSETQITNFNASPKNGQSIYYSANNTFRLNKTKTLYFFLNYWQSLPSKSGNSTSKSSAGLNAGIKVSLMEKALQMNLSVNDIFRQGGYRGSVYFTNNTQSFDNYWDARKLTVSITYNFGNQKVKSNSRTVNFKEKERAE</sequence>
<keyword evidence="9" id="KW-0675">Receptor</keyword>
<keyword evidence="5" id="KW-0732">Signal</keyword>
<evidence type="ECO:0000256" key="4">
    <source>
        <dbReference type="ARBA" id="ARBA00022692"/>
    </source>
</evidence>
<evidence type="ECO:0000256" key="1">
    <source>
        <dbReference type="ARBA" id="ARBA00004571"/>
    </source>
</evidence>
<evidence type="ECO:0000313" key="10">
    <source>
        <dbReference type="Proteomes" id="UP000321150"/>
    </source>
</evidence>
<evidence type="ECO:0000256" key="2">
    <source>
        <dbReference type="ARBA" id="ARBA00022448"/>
    </source>
</evidence>
<dbReference type="InterPro" id="IPR036942">
    <property type="entry name" value="Beta-barrel_TonB_sf"/>
</dbReference>
<keyword evidence="2" id="KW-0813">Transport</keyword>
<protein>
    <submittedName>
        <fullName evidence="9">TonB-dependent receptor</fullName>
    </submittedName>
</protein>
<evidence type="ECO:0000256" key="3">
    <source>
        <dbReference type="ARBA" id="ARBA00022452"/>
    </source>
</evidence>
<evidence type="ECO:0000259" key="8">
    <source>
        <dbReference type="Pfam" id="PF14905"/>
    </source>
</evidence>
<dbReference type="GO" id="GO:0044718">
    <property type="term" value="P:siderophore transmembrane transport"/>
    <property type="evidence" value="ECO:0007669"/>
    <property type="project" value="TreeGrafter"/>
</dbReference>
<dbReference type="InterPro" id="IPR039426">
    <property type="entry name" value="TonB-dep_rcpt-like"/>
</dbReference>
<evidence type="ECO:0000256" key="6">
    <source>
        <dbReference type="ARBA" id="ARBA00023136"/>
    </source>
</evidence>
<accession>A0A511YD47</accession>
<dbReference type="EMBL" id="BJYI01000012">
    <property type="protein sequence ID" value="GEN73128.1"/>
    <property type="molecule type" value="Genomic_DNA"/>
</dbReference>
<dbReference type="PANTHER" id="PTHR30069">
    <property type="entry name" value="TONB-DEPENDENT OUTER MEMBRANE RECEPTOR"/>
    <property type="match status" value="1"/>
</dbReference>
<gene>
    <name evidence="9" type="ORF">CLA01_32000</name>
</gene>
<organism evidence="9 10">
    <name type="scientific">Chryseobacterium lathyri</name>
    <dbReference type="NCBI Taxonomy" id="395933"/>
    <lineage>
        <taxon>Bacteria</taxon>
        <taxon>Pseudomonadati</taxon>
        <taxon>Bacteroidota</taxon>
        <taxon>Flavobacteriia</taxon>
        <taxon>Flavobacteriales</taxon>
        <taxon>Weeksellaceae</taxon>
        <taxon>Chryseobacterium group</taxon>
        <taxon>Chryseobacterium</taxon>
    </lineage>
</organism>
<keyword evidence="3" id="KW-1134">Transmembrane beta strand</keyword>
<dbReference type="GO" id="GO:0015344">
    <property type="term" value="F:siderophore uptake transmembrane transporter activity"/>
    <property type="evidence" value="ECO:0007669"/>
    <property type="project" value="TreeGrafter"/>
</dbReference>